<reference evidence="1 2" key="1">
    <citation type="submission" date="2019-05" db="EMBL/GenBank/DDBJ databases">
        <title>Another draft genome of Portunus trituberculatus and its Hox gene families provides insights of decapod evolution.</title>
        <authorList>
            <person name="Jeong J.-H."/>
            <person name="Song I."/>
            <person name="Kim S."/>
            <person name="Choi T."/>
            <person name="Kim D."/>
            <person name="Ryu S."/>
            <person name="Kim W."/>
        </authorList>
    </citation>
    <scope>NUCLEOTIDE SEQUENCE [LARGE SCALE GENOMIC DNA]</scope>
    <source>
        <tissue evidence="1">Muscle</tissue>
    </source>
</reference>
<organism evidence="1 2">
    <name type="scientific">Portunus trituberculatus</name>
    <name type="common">Swimming crab</name>
    <name type="synonym">Neptunus trituberculatus</name>
    <dbReference type="NCBI Taxonomy" id="210409"/>
    <lineage>
        <taxon>Eukaryota</taxon>
        <taxon>Metazoa</taxon>
        <taxon>Ecdysozoa</taxon>
        <taxon>Arthropoda</taxon>
        <taxon>Crustacea</taxon>
        <taxon>Multicrustacea</taxon>
        <taxon>Malacostraca</taxon>
        <taxon>Eumalacostraca</taxon>
        <taxon>Eucarida</taxon>
        <taxon>Decapoda</taxon>
        <taxon>Pleocyemata</taxon>
        <taxon>Brachyura</taxon>
        <taxon>Eubrachyura</taxon>
        <taxon>Portunoidea</taxon>
        <taxon>Portunidae</taxon>
        <taxon>Portuninae</taxon>
        <taxon>Portunus</taxon>
    </lineage>
</organism>
<gene>
    <name evidence="1" type="ORF">E2C01_094481</name>
</gene>
<accession>A0A5B7JXQ3</accession>
<evidence type="ECO:0000313" key="2">
    <source>
        <dbReference type="Proteomes" id="UP000324222"/>
    </source>
</evidence>
<comment type="caution">
    <text evidence="1">The sequence shown here is derived from an EMBL/GenBank/DDBJ whole genome shotgun (WGS) entry which is preliminary data.</text>
</comment>
<dbReference type="EMBL" id="VSRR010116911">
    <property type="protein sequence ID" value="MPC99086.1"/>
    <property type="molecule type" value="Genomic_DNA"/>
</dbReference>
<keyword evidence="2" id="KW-1185">Reference proteome</keyword>
<evidence type="ECO:0000313" key="1">
    <source>
        <dbReference type="EMBL" id="MPC99086.1"/>
    </source>
</evidence>
<protein>
    <submittedName>
        <fullName evidence="1">Uncharacterized protein</fullName>
    </submittedName>
</protein>
<sequence length="13" mass="1624">MKGRTVFRESVWQ</sequence>
<proteinExistence type="predicted"/>
<name>A0A5B7JXQ3_PORTR</name>
<dbReference type="Proteomes" id="UP000324222">
    <property type="component" value="Unassembled WGS sequence"/>
</dbReference>